<dbReference type="RefSeq" id="WP_132112036.1">
    <property type="nucleotide sequence ID" value="NZ_SMFO01000010.1"/>
</dbReference>
<evidence type="ECO:0000313" key="1">
    <source>
        <dbReference type="EMBL" id="TDE02656.1"/>
    </source>
</evidence>
<proteinExistence type="predicted"/>
<sequence>MIKINSTETLAQMISLLEHKKAVELQALRQQYNVVYESVKPLNIVKSALDNVISSPDLKHNILNTVVGLASGFISKKLLVGSTKNPLKTILGTVLQFAVTNFVAKRTDI</sequence>
<dbReference type="EMBL" id="SMFO01000010">
    <property type="protein sequence ID" value="TDE02656.1"/>
    <property type="molecule type" value="Genomic_DNA"/>
</dbReference>
<organism evidence="1 2">
    <name type="scientific">Flavobacterium hiemivividum</name>
    <dbReference type="NCBI Taxonomy" id="2541734"/>
    <lineage>
        <taxon>Bacteria</taxon>
        <taxon>Pseudomonadati</taxon>
        <taxon>Bacteroidota</taxon>
        <taxon>Flavobacteriia</taxon>
        <taxon>Flavobacteriales</taxon>
        <taxon>Flavobacteriaceae</taxon>
        <taxon>Flavobacterium</taxon>
    </lineage>
</organism>
<keyword evidence="2" id="KW-1185">Reference proteome</keyword>
<accession>A0A4R5CR34</accession>
<dbReference type="Proteomes" id="UP000294597">
    <property type="component" value="Unassembled WGS sequence"/>
</dbReference>
<protein>
    <submittedName>
        <fullName evidence="1">Uncharacterized protein</fullName>
    </submittedName>
</protein>
<dbReference type="AlphaFoldDB" id="A0A4R5CR34"/>
<comment type="caution">
    <text evidence="1">The sequence shown here is derived from an EMBL/GenBank/DDBJ whole genome shotgun (WGS) entry which is preliminary data.</text>
</comment>
<evidence type="ECO:0000313" key="2">
    <source>
        <dbReference type="Proteomes" id="UP000294597"/>
    </source>
</evidence>
<reference evidence="1 2" key="1">
    <citation type="submission" date="2019-03" db="EMBL/GenBank/DDBJ databases">
        <title>Flavobacterium TSA-D2 sp. nov., isolated from arctic soil.</title>
        <authorList>
            <person name="Chaudhary D.K."/>
        </authorList>
    </citation>
    <scope>NUCLEOTIDE SEQUENCE [LARGE SCALE GENOMIC DNA]</scope>
    <source>
        <strain evidence="1 2">TSA-D2</strain>
    </source>
</reference>
<gene>
    <name evidence="1" type="ORF">E0F98_12665</name>
</gene>
<name>A0A4R5CR34_9FLAO</name>